<dbReference type="EMBL" id="BDIP01002218">
    <property type="protein sequence ID" value="GIQ85934.1"/>
    <property type="molecule type" value="Genomic_DNA"/>
</dbReference>
<dbReference type="InterPro" id="IPR002048">
    <property type="entry name" value="EF_hand_dom"/>
</dbReference>
<dbReference type="InterPro" id="IPR018247">
    <property type="entry name" value="EF_Hand_1_Ca_BS"/>
</dbReference>
<feature type="transmembrane region" description="Helical" evidence="3">
    <location>
        <begin position="150"/>
        <end position="171"/>
    </location>
</feature>
<feature type="domain" description="EF-hand" evidence="4">
    <location>
        <begin position="29"/>
        <end position="64"/>
    </location>
</feature>
<dbReference type="GO" id="GO:0005509">
    <property type="term" value="F:calcium ion binding"/>
    <property type="evidence" value="ECO:0007669"/>
    <property type="project" value="InterPro"/>
</dbReference>
<keyword evidence="3" id="KW-0472">Membrane</keyword>
<proteinExistence type="predicted"/>
<dbReference type="PROSITE" id="PS50222">
    <property type="entry name" value="EF_HAND_2"/>
    <property type="match status" value="1"/>
</dbReference>
<dbReference type="InterPro" id="IPR011992">
    <property type="entry name" value="EF-hand-dom_pair"/>
</dbReference>
<evidence type="ECO:0000313" key="6">
    <source>
        <dbReference type="Proteomes" id="UP000265618"/>
    </source>
</evidence>
<sequence length="755" mass="82686">MCFMCVIIQPPHPRHSGDSEALSPEEAETQHARLRHLVMEADTDKDGTLDIDEFRAAFTAVLKEEANKMDSAKEAALVAMTSARLRGAATYDYFDGCCNFCDLSGKLGFDVRYIDEDRAGMSPADTAKDIFRTDDTNYILVEKRKSGTGGFVSCIFASLFIFIAASVWMLMVRTPSPMLPYNITNDFFHDSLLQRQVSTVPLADVSGHSPTLVSQWPLQHDNLYVTEVLAGDWGTTCLALSDGMLDKDTGEVDMATVVQTIFASSAGILPDPYCVGGMPCTTVDDLREAQSLRLETEGCTLLGSKQPCSAAYNLDSLYDSINNPVMGYGCYIDVQGVYHHLTLFTLALHTAIVQGDNPTYLPSWSPSERFPLFGTGPAGIKQHVIPPSYDAVGIRESKEETATLYSFEPERQTSLYVLCGWMAPLGYETHCPVDDASLEQCFKQHSYRKQDSGLFDYTYSQQSSLFQTTASATTQMQTGGGQDDPVHWAHSPGTGLVAAWDAERGASVAVGPSPTAMGDDSFYSCQLHCDSEKECFYEGQVCPFFSNGQHPDANHKDTKTAQPTGVLCPQGQSFHIESTLGVVRACADGWDSAWCDRHRHVATSYNTLSDPEGSVCMEGTEVTADNPLSISISRSFSPSAVQVEILLPKPLSMGMTLVKLVIAVLGLHLLGVAAIGDMEKKNNKRRVKYVNHCEKELINANYEKHLLKVAKKNAREALKTERRERHPEAEGERAPLLGGQSSEEEGMDTDTVTSV</sequence>
<name>A0A9K3GJA4_9EUKA</name>
<dbReference type="Gene3D" id="1.10.238.10">
    <property type="entry name" value="EF-hand"/>
    <property type="match status" value="1"/>
</dbReference>
<keyword evidence="3" id="KW-0812">Transmembrane</keyword>
<accession>A0A9K3GJA4</accession>
<keyword evidence="6" id="KW-1185">Reference proteome</keyword>
<organism evidence="5 6">
    <name type="scientific">Kipferlia bialata</name>
    <dbReference type="NCBI Taxonomy" id="797122"/>
    <lineage>
        <taxon>Eukaryota</taxon>
        <taxon>Metamonada</taxon>
        <taxon>Carpediemonas-like organisms</taxon>
        <taxon>Kipferlia</taxon>
    </lineage>
</organism>
<dbReference type="PROSITE" id="PS00018">
    <property type="entry name" value="EF_HAND_1"/>
    <property type="match status" value="1"/>
</dbReference>
<evidence type="ECO:0000313" key="5">
    <source>
        <dbReference type="EMBL" id="GIQ85934.1"/>
    </source>
</evidence>
<keyword evidence="3" id="KW-1133">Transmembrane helix</keyword>
<comment type="caution">
    <text evidence="5">The sequence shown here is derived from an EMBL/GenBank/DDBJ whole genome shotgun (WGS) entry which is preliminary data.</text>
</comment>
<feature type="transmembrane region" description="Helical" evidence="3">
    <location>
        <begin position="657"/>
        <end position="676"/>
    </location>
</feature>
<feature type="region of interest" description="Disordered" evidence="2">
    <location>
        <begin position="714"/>
        <end position="755"/>
    </location>
</feature>
<reference evidence="5 6" key="1">
    <citation type="journal article" date="2018" name="PLoS ONE">
        <title>The draft genome of Kipferlia bialata reveals reductive genome evolution in fornicate parasites.</title>
        <authorList>
            <person name="Tanifuji G."/>
            <person name="Takabayashi S."/>
            <person name="Kume K."/>
            <person name="Takagi M."/>
            <person name="Nakayama T."/>
            <person name="Kamikawa R."/>
            <person name="Inagaki Y."/>
            <person name="Hashimoto T."/>
        </authorList>
    </citation>
    <scope>NUCLEOTIDE SEQUENCE [LARGE SCALE GENOMIC DNA]</scope>
    <source>
        <strain evidence="5">NY0173</strain>
    </source>
</reference>
<gene>
    <name evidence="5" type="ORF">KIPB_007690</name>
</gene>
<feature type="compositionally biased region" description="Basic and acidic residues" evidence="2">
    <location>
        <begin position="714"/>
        <end position="733"/>
    </location>
</feature>
<evidence type="ECO:0000259" key="4">
    <source>
        <dbReference type="PROSITE" id="PS50222"/>
    </source>
</evidence>
<dbReference type="Proteomes" id="UP000265618">
    <property type="component" value="Unassembled WGS sequence"/>
</dbReference>
<evidence type="ECO:0000256" key="2">
    <source>
        <dbReference type="SAM" id="MobiDB-lite"/>
    </source>
</evidence>
<evidence type="ECO:0000256" key="3">
    <source>
        <dbReference type="SAM" id="Phobius"/>
    </source>
</evidence>
<dbReference type="AlphaFoldDB" id="A0A9K3GJA4"/>
<dbReference type="SUPFAM" id="SSF47473">
    <property type="entry name" value="EF-hand"/>
    <property type="match status" value="1"/>
</dbReference>
<keyword evidence="1" id="KW-0106">Calcium</keyword>
<protein>
    <recommendedName>
        <fullName evidence="4">EF-hand domain-containing protein</fullName>
    </recommendedName>
</protein>
<evidence type="ECO:0000256" key="1">
    <source>
        <dbReference type="ARBA" id="ARBA00022837"/>
    </source>
</evidence>